<dbReference type="PANTHER" id="PTHR11705">
    <property type="entry name" value="PROTEASE FAMILY M14 CARBOXYPEPTIDASE A,B"/>
    <property type="match status" value="1"/>
</dbReference>
<evidence type="ECO:0000313" key="13">
    <source>
        <dbReference type="EMBL" id="KAF0744587.1"/>
    </source>
</evidence>
<comment type="caution">
    <text evidence="13">The sequence shown here is derived from an EMBL/GenBank/DDBJ whole genome shotgun (WGS) entry which is preliminary data.</text>
</comment>
<dbReference type="VEuPathDB" id="FungiDB:AeMF1_009466"/>
<comment type="similarity">
    <text evidence="2 10">Belongs to the peptidase M14 family.</text>
</comment>
<keyword evidence="3" id="KW-0121">Carboxypeptidase</keyword>
<protein>
    <recommendedName>
        <fullName evidence="12">Peptidase M14 domain-containing protein</fullName>
    </recommendedName>
</protein>
<keyword evidence="8" id="KW-0862">Zinc</keyword>
<keyword evidence="5" id="KW-0479">Metal-binding</keyword>
<dbReference type="Pfam" id="PF00246">
    <property type="entry name" value="Peptidase_M14"/>
    <property type="match status" value="1"/>
</dbReference>
<gene>
    <name evidence="13" type="ORF">Ae201684_001056</name>
</gene>
<evidence type="ECO:0000256" key="4">
    <source>
        <dbReference type="ARBA" id="ARBA00022670"/>
    </source>
</evidence>
<feature type="active site" description="Proton donor/acceptor" evidence="10">
    <location>
        <position position="325"/>
    </location>
</feature>
<dbReference type="GO" id="GO:0005615">
    <property type="term" value="C:extracellular space"/>
    <property type="evidence" value="ECO:0007669"/>
    <property type="project" value="TreeGrafter"/>
</dbReference>
<accession>A0A6G0XVS1</accession>
<keyword evidence="9" id="KW-0482">Metalloprotease</keyword>
<sequence length="405" mass="44255">MKTAFVVAATAWTLAQGQNADVVDALKCQNTSGPFSNSLTRGQFATSTYFDCFRPQEQMLGFMDAMMGIMPREMVTKFNISTTFLGRQIPAYKISAGGNKSTVLVLSLHHAREWISGAAAVYSVATLLDDWTNNSSNSTLSRFNSLYDWVFVPIVNLDGYITTWTTEERLRRKNMNPLDITIPYDATRDISQSGVDLNRNYGPAEYFNLEPAAKSNLSYPGPYPFSEPESKGIHTWLQANPQVIGALDIHSYAGMLLTPFGDVPSGPDAPFDAKFTTLGQNMQSAILRETGTLYPTQPEYKLYMAYGTFTDYFFRIYGKPTVTFEIKGKSFIVSPTSIRNGGDHLVSALKAFSNGLATFMADLPPTTPTPAVTTAPGGSKTSSAMASALSACFVVVAMLMELVIS</sequence>
<dbReference type="EMBL" id="VJMJ01000009">
    <property type="protein sequence ID" value="KAF0744587.1"/>
    <property type="molecule type" value="Genomic_DNA"/>
</dbReference>
<feature type="signal peptide" evidence="11">
    <location>
        <begin position="1"/>
        <end position="17"/>
    </location>
</feature>
<dbReference type="SMART" id="SM00631">
    <property type="entry name" value="Zn_pept"/>
    <property type="match status" value="1"/>
</dbReference>
<dbReference type="PROSITE" id="PS52035">
    <property type="entry name" value="PEPTIDASE_M14"/>
    <property type="match status" value="1"/>
</dbReference>
<evidence type="ECO:0000256" key="6">
    <source>
        <dbReference type="ARBA" id="ARBA00022729"/>
    </source>
</evidence>
<evidence type="ECO:0000256" key="8">
    <source>
        <dbReference type="ARBA" id="ARBA00022833"/>
    </source>
</evidence>
<dbReference type="GO" id="GO:0004181">
    <property type="term" value="F:metallocarboxypeptidase activity"/>
    <property type="evidence" value="ECO:0007669"/>
    <property type="project" value="InterPro"/>
</dbReference>
<reference evidence="13 14" key="1">
    <citation type="submission" date="2019-07" db="EMBL/GenBank/DDBJ databases">
        <title>Genomics analysis of Aphanomyces spp. identifies a new class of oomycete effector associated with host adaptation.</title>
        <authorList>
            <person name="Gaulin E."/>
        </authorList>
    </citation>
    <scope>NUCLEOTIDE SEQUENCE [LARGE SCALE GENOMIC DNA]</scope>
    <source>
        <strain evidence="13 14">ATCC 201684</strain>
    </source>
</reference>
<feature type="chain" id="PRO_5026100563" description="Peptidase M14 domain-containing protein" evidence="11">
    <location>
        <begin position="18"/>
        <end position="405"/>
    </location>
</feature>
<evidence type="ECO:0000256" key="2">
    <source>
        <dbReference type="ARBA" id="ARBA00005988"/>
    </source>
</evidence>
<proteinExistence type="inferred from homology"/>
<evidence type="ECO:0000256" key="5">
    <source>
        <dbReference type="ARBA" id="ARBA00022723"/>
    </source>
</evidence>
<dbReference type="InterPro" id="IPR000834">
    <property type="entry name" value="Peptidase_M14"/>
</dbReference>
<evidence type="ECO:0000256" key="9">
    <source>
        <dbReference type="ARBA" id="ARBA00023049"/>
    </source>
</evidence>
<comment type="cofactor">
    <cofactor evidence="1">
        <name>Zn(2+)</name>
        <dbReference type="ChEBI" id="CHEBI:29105"/>
    </cofactor>
</comment>
<keyword evidence="6 11" id="KW-0732">Signal</keyword>
<evidence type="ECO:0000259" key="12">
    <source>
        <dbReference type="PROSITE" id="PS52035"/>
    </source>
</evidence>
<evidence type="ECO:0000313" key="14">
    <source>
        <dbReference type="Proteomes" id="UP000481153"/>
    </source>
</evidence>
<evidence type="ECO:0000256" key="11">
    <source>
        <dbReference type="SAM" id="SignalP"/>
    </source>
</evidence>
<dbReference type="Proteomes" id="UP000481153">
    <property type="component" value="Unassembled WGS sequence"/>
</dbReference>
<evidence type="ECO:0000256" key="7">
    <source>
        <dbReference type="ARBA" id="ARBA00022801"/>
    </source>
</evidence>
<name>A0A6G0XVS1_9STRA</name>
<dbReference type="SUPFAM" id="SSF53187">
    <property type="entry name" value="Zn-dependent exopeptidases"/>
    <property type="match status" value="1"/>
</dbReference>
<evidence type="ECO:0000256" key="3">
    <source>
        <dbReference type="ARBA" id="ARBA00022645"/>
    </source>
</evidence>
<dbReference type="GO" id="GO:0006508">
    <property type="term" value="P:proteolysis"/>
    <property type="evidence" value="ECO:0007669"/>
    <property type="project" value="UniProtKB-KW"/>
</dbReference>
<feature type="domain" description="Peptidase M14" evidence="12">
    <location>
        <begin position="52"/>
        <end position="356"/>
    </location>
</feature>
<evidence type="ECO:0000256" key="1">
    <source>
        <dbReference type="ARBA" id="ARBA00001947"/>
    </source>
</evidence>
<dbReference type="Gene3D" id="3.40.630.10">
    <property type="entry name" value="Zn peptidases"/>
    <property type="match status" value="1"/>
</dbReference>
<keyword evidence="7" id="KW-0378">Hydrolase</keyword>
<keyword evidence="14" id="KW-1185">Reference proteome</keyword>
<dbReference type="AlphaFoldDB" id="A0A6G0XVS1"/>
<evidence type="ECO:0000256" key="10">
    <source>
        <dbReference type="PROSITE-ProRule" id="PRU01379"/>
    </source>
</evidence>
<keyword evidence="4" id="KW-0645">Protease</keyword>
<dbReference type="GO" id="GO:0008270">
    <property type="term" value="F:zinc ion binding"/>
    <property type="evidence" value="ECO:0007669"/>
    <property type="project" value="InterPro"/>
</dbReference>
<dbReference type="PANTHER" id="PTHR11705:SF143">
    <property type="entry name" value="SLL0236 PROTEIN"/>
    <property type="match status" value="1"/>
</dbReference>
<organism evidence="13 14">
    <name type="scientific">Aphanomyces euteiches</name>
    <dbReference type="NCBI Taxonomy" id="100861"/>
    <lineage>
        <taxon>Eukaryota</taxon>
        <taxon>Sar</taxon>
        <taxon>Stramenopiles</taxon>
        <taxon>Oomycota</taxon>
        <taxon>Saprolegniomycetes</taxon>
        <taxon>Saprolegniales</taxon>
        <taxon>Verrucalvaceae</taxon>
        <taxon>Aphanomyces</taxon>
    </lineage>
</organism>
<dbReference type="FunFam" id="3.40.630.10:FF:000084">
    <property type="entry name" value="Carboxypeptidase B2"/>
    <property type="match status" value="1"/>
</dbReference>